<keyword evidence="2" id="KW-1185">Reference proteome</keyword>
<dbReference type="Proteomes" id="UP000030686">
    <property type="component" value="Unassembled WGS sequence"/>
</dbReference>
<gene>
    <name evidence="1" type="ORF">PROQFM164_S01g001204</name>
</gene>
<evidence type="ECO:0000313" key="2">
    <source>
        <dbReference type="Proteomes" id="UP000030686"/>
    </source>
</evidence>
<organism evidence="1 2">
    <name type="scientific">Penicillium roqueforti (strain FM164)</name>
    <dbReference type="NCBI Taxonomy" id="1365484"/>
    <lineage>
        <taxon>Eukaryota</taxon>
        <taxon>Fungi</taxon>
        <taxon>Dikarya</taxon>
        <taxon>Ascomycota</taxon>
        <taxon>Pezizomycotina</taxon>
        <taxon>Eurotiomycetes</taxon>
        <taxon>Eurotiomycetidae</taxon>
        <taxon>Eurotiales</taxon>
        <taxon>Aspergillaceae</taxon>
        <taxon>Penicillium</taxon>
    </lineage>
</organism>
<proteinExistence type="predicted"/>
<name>W6PT75_PENRF</name>
<reference evidence="1" key="1">
    <citation type="journal article" date="2014" name="Nat. Commun.">
        <title>Multiple recent horizontal transfers of a large genomic region in cheese making fungi.</title>
        <authorList>
            <person name="Cheeseman K."/>
            <person name="Ropars J."/>
            <person name="Renault P."/>
            <person name="Dupont J."/>
            <person name="Gouzy J."/>
            <person name="Branca A."/>
            <person name="Abraham A.L."/>
            <person name="Ceppi M."/>
            <person name="Conseiller E."/>
            <person name="Debuchy R."/>
            <person name="Malagnac F."/>
            <person name="Goarin A."/>
            <person name="Silar P."/>
            <person name="Lacoste S."/>
            <person name="Sallet E."/>
            <person name="Bensimon A."/>
            <person name="Giraud T."/>
            <person name="Brygoo Y."/>
        </authorList>
    </citation>
    <scope>NUCLEOTIDE SEQUENCE [LARGE SCALE GENOMIC DNA]</scope>
    <source>
        <strain evidence="1">FM164</strain>
    </source>
</reference>
<accession>W6PT75</accession>
<sequence length="242" mass="28009">MVSALWIRLDEDEEVYGFIKSWYLWEESEDHPPGQIAPTPIENPDILEDVDYFLDIETRFMDFTDTITFLLSLTLLKIKILLDLKDLHQARQAVGPKVPQEVLDQILANIPRSSAIKANRRIMSSPDLSGEIARLDAQVDALYKKIHQTNFFWWRTLVDRPEDAIEAVVNRSHNGARPEFGSPLEAAIWITQRGQRFCWIETPGVLDFLREKNSENPLPRLSEVHRIYGRRADQLVVALYNL</sequence>
<dbReference type="AlphaFoldDB" id="W6PT75"/>
<dbReference type="STRING" id="1365484.W6PT75"/>
<dbReference type="EMBL" id="HG792015">
    <property type="protein sequence ID" value="CDM27393.1"/>
    <property type="molecule type" value="Genomic_DNA"/>
</dbReference>
<dbReference type="OrthoDB" id="4366258at2759"/>
<protein>
    <submittedName>
        <fullName evidence="1">Genomic scaffold, ProqFM164S01</fullName>
    </submittedName>
</protein>
<evidence type="ECO:0000313" key="1">
    <source>
        <dbReference type="EMBL" id="CDM27393.1"/>
    </source>
</evidence>